<accession>A0ACC0PB96</accession>
<protein>
    <submittedName>
        <fullName evidence="1">Uncharacterized protein</fullName>
    </submittedName>
</protein>
<gene>
    <name evidence="1" type="ORF">RHMOL_Rhmol04G0383200</name>
</gene>
<evidence type="ECO:0000313" key="2">
    <source>
        <dbReference type="Proteomes" id="UP001062846"/>
    </source>
</evidence>
<name>A0ACC0PB96_RHOML</name>
<proteinExistence type="predicted"/>
<sequence>MLDNSGVRGVARIVLGWDPNLPGVSLVFSNFSSPQLLCVQVSRLESQKVFYVSSGYGANSMIDSAWFTWSNRRGGGGANMSKIDRVVVNASWLDTFPDSEDLAHSPGISDHCSFLVIVCKDVNCKKLFKFFNFWMKHHKFKELVSSSWSIPISGSAMLRVSLKLKRLKPILSDLNATCFSNISGRVVEARQNLEHFQRLCSHNIGNHDLRLQEHEAIRVFMELSGAEESFKKQKSRVHCLALGDQNTKFFHHKVSSNRTRNKILSLMSVEGVRLDKPEEIQQFYKGLLGTKFSHRQDARDCLQQIITKKVPAAMHNDLIRPVSVEEIKCALKAIKGDKALGLMGFAPASFNRIGRLCVLI</sequence>
<organism evidence="1 2">
    <name type="scientific">Rhododendron molle</name>
    <name type="common">Chinese azalea</name>
    <name type="synonym">Azalea mollis</name>
    <dbReference type="NCBI Taxonomy" id="49168"/>
    <lineage>
        <taxon>Eukaryota</taxon>
        <taxon>Viridiplantae</taxon>
        <taxon>Streptophyta</taxon>
        <taxon>Embryophyta</taxon>
        <taxon>Tracheophyta</taxon>
        <taxon>Spermatophyta</taxon>
        <taxon>Magnoliopsida</taxon>
        <taxon>eudicotyledons</taxon>
        <taxon>Gunneridae</taxon>
        <taxon>Pentapetalae</taxon>
        <taxon>asterids</taxon>
        <taxon>Ericales</taxon>
        <taxon>Ericaceae</taxon>
        <taxon>Ericoideae</taxon>
        <taxon>Rhodoreae</taxon>
        <taxon>Rhododendron</taxon>
    </lineage>
</organism>
<evidence type="ECO:0000313" key="1">
    <source>
        <dbReference type="EMBL" id="KAI8561983.1"/>
    </source>
</evidence>
<reference evidence="1" key="1">
    <citation type="submission" date="2022-02" db="EMBL/GenBank/DDBJ databases">
        <title>Plant Genome Project.</title>
        <authorList>
            <person name="Zhang R.-G."/>
        </authorList>
    </citation>
    <scope>NUCLEOTIDE SEQUENCE</scope>
    <source>
        <strain evidence="1">AT1</strain>
    </source>
</reference>
<dbReference type="Proteomes" id="UP001062846">
    <property type="component" value="Chromosome 4"/>
</dbReference>
<keyword evidence="2" id="KW-1185">Reference proteome</keyword>
<comment type="caution">
    <text evidence="1">The sequence shown here is derived from an EMBL/GenBank/DDBJ whole genome shotgun (WGS) entry which is preliminary data.</text>
</comment>
<dbReference type="EMBL" id="CM046391">
    <property type="protein sequence ID" value="KAI8561983.1"/>
    <property type="molecule type" value="Genomic_DNA"/>
</dbReference>